<gene>
    <name evidence="1" type="ORF">RHMOL_Rhmol10G0229200</name>
</gene>
<accession>A0ACC0M693</accession>
<proteinExistence type="predicted"/>
<keyword evidence="2" id="KW-1185">Reference proteome</keyword>
<comment type="caution">
    <text evidence="1">The sequence shown here is derived from an EMBL/GenBank/DDBJ whole genome shotgun (WGS) entry which is preliminary data.</text>
</comment>
<protein>
    <submittedName>
        <fullName evidence="1">Uncharacterized protein</fullName>
    </submittedName>
</protein>
<name>A0ACC0M693_RHOML</name>
<reference evidence="1" key="1">
    <citation type="submission" date="2022-02" db="EMBL/GenBank/DDBJ databases">
        <title>Plant Genome Project.</title>
        <authorList>
            <person name="Zhang R.-G."/>
        </authorList>
    </citation>
    <scope>NUCLEOTIDE SEQUENCE</scope>
    <source>
        <strain evidence="1">AT1</strain>
    </source>
</reference>
<evidence type="ECO:0000313" key="1">
    <source>
        <dbReference type="EMBL" id="KAI8536094.1"/>
    </source>
</evidence>
<evidence type="ECO:0000313" key="2">
    <source>
        <dbReference type="Proteomes" id="UP001062846"/>
    </source>
</evidence>
<organism evidence="1 2">
    <name type="scientific">Rhododendron molle</name>
    <name type="common">Chinese azalea</name>
    <name type="synonym">Azalea mollis</name>
    <dbReference type="NCBI Taxonomy" id="49168"/>
    <lineage>
        <taxon>Eukaryota</taxon>
        <taxon>Viridiplantae</taxon>
        <taxon>Streptophyta</taxon>
        <taxon>Embryophyta</taxon>
        <taxon>Tracheophyta</taxon>
        <taxon>Spermatophyta</taxon>
        <taxon>Magnoliopsida</taxon>
        <taxon>eudicotyledons</taxon>
        <taxon>Gunneridae</taxon>
        <taxon>Pentapetalae</taxon>
        <taxon>asterids</taxon>
        <taxon>Ericales</taxon>
        <taxon>Ericaceae</taxon>
        <taxon>Ericoideae</taxon>
        <taxon>Rhodoreae</taxon>
        <taxon>Rhododendron</taxon>
    </lineage>
</organism>
<dbReference type="EMBL" id="CM046397">
    <property type="protein sequence ID" value="KAI8536094.1"/>
    <property type="molecule type" value="Genomic_DNA"/>
</dbReference>
<sequence>MAIPIFSFSHLKLPSLSSSLSNPPLTSTLLSSSFSICPVLSASSSSIAAAASDSVRPSFNEFFSIRGNDYADEEEDDHEAARSGSGGASFSEAVELFNGGDYYKCHDVLESLWNDAEDPARTLIHGVLQCAVGFHHLFNKNHKGAMMELGEGLCTDDFCHALDQSEKSYQLLGGYAAGQLLYRLEIGSSGTRYIVFCPERSNEAGEPPRVKLPTLHASVQHLKEVEYDGIN</sequence>
<dbReference type="Proteomes" id="UP001062846">
    <property type="component" value="Chromosome 10"/>
</dbReference>